<evidence type="ECO:0000313" key="1">
    <source>
        <dbReference type="EMBL" id="GLQ63894.1"/>
    </source>
</evidence>
<accession>A0AAV5NIX9</accession>
<sequence length="51" mass="5982">MLQKAKNGFGGAIEDHVTIFRLPWLYAAYIMFETEEYAEFMQEISFRFAIG</sequence>
<dbReference type="AlphaFoldDB" id="A0AAV5NIX9"/>
<evidence type="ECO:0000313" key="2">
    <source>
        <dbReference type="Proteomes" id="UP001156614"/>
    </source>
</evidence>
<organism evidence="1 2">
    <name type="scientific">Gluconobacter cerinus</name>
    <dbReference type="NCBI Taxonomy" id="38307"/>
    <lineage>
        <taxon>Bacteria</taxon>
        <taxon>Pseudomonadati</taxon>
        <taxon>Pseudomonadota</taxon>
        <taxon>Alphaproteobacteria</taxon>
        <taxon>Acetobacterales</taxon>
        <taxon>Acetobacteraceae</taxon>
        <taxon>Gluconobacter</taxon>
    </lineage>
</organism>
<dbReference type="EMBL" id="BSNU01000005">
    <property type="protein sequence ID" value="GLQ63894.1"/>
    <property type="molecule type" value="Genomic_DNA"/>
</dbReference>
<gene>
    <name evidence="1" type="ORF">GCM10007867_27400</name>
</gene>
<keyword evidence="2" id="KW-1185">Reference proteome</keyword>
<protein>
    <submittedName>
        <fullName evidence="1">Uncharacterized protein</fullName>
    </submittedName>
</protein>
<dbReference type="Proteomes" id="UP001156614">
    <property type="component" value="Unassembled WGS sequence"/>
</dbReference>
<proteinExistence type="predicted"/>
<reference evidence="2" key="1">
    <citation type="journal article" date="2019" name="Int. J. Syst. Evol. Microbiol.">
        <title>The Global Catalogue of Microorganisms (GCM) 10K type strain sequencing project: providing services to taxonomists for standard genome sequencing and annotation.</title>
        <authorList>
            <consortium name="The Broad Institute Genomics Platform"/>
            <consortium name="The Broad Institute Genome Sequencing Center for Infectious Disease"/>
            <person name="Wu L."/>
            <person name="Ma J."/>
        </authorList>
    </citation>
    <scope>NUCLEOTIDE SEQUENCE [LARGE SCALE GENOMIC DNA]</scope>
    <source>
        <strain evidence="2">NBRC 3267</strain>
    </source>
</reference>
<name>A0AAV5NIX9_9PROT</name>
<comment type="caution">
    <text evidence="1">The sequence shown here is derived from an EMBL/GenBank/DDBJ whole genome shotgun (WGS) entry which is preliminary data.</text>
</comment>